<reference evidence="1" key="1">
    <citation type="journal article" date="2014" name="Int. J. Syst. Evol. Microbiol.">
        <title>Complete genome sequence of Corynebacterium casei LMG S-19264T (=DSM 44701T), isolated from a smear-ripened cheese.</title>
        <authorList>
            <consortium name="US DOE Joint Genome Institute (JGI-PGF)"/>
            <person name="Walter F."/>
            <person name="Albersmeier A."/>
            <person name="Kalinowski J."/>
            <person name="Ruckert C."/>
        </authorList>
    </citation>
    <scope>NUCLEOTIDE SEQUENCE</scope>
    <source>
        <strain evidence="1">JCM 4122</strain>
    </source>
</reference>
<comment type="caution">
    <text evidence="1">The sequence shown here is derived from an EMBL/GenBank/DDBJ whole genome shotgun (WGS) entry which is preliminary data.</text>
</comment>
<name>A0A919BQ71_STRFL</name>
<keyword evidence="2" id="KW-1185">Reference proteome</keyword>
<gene>
    <name evidence="1" type="ORF">GCM10017667_37910</name>
</gene>
<evidence type="ECO:0000313" key="2">
    <source>
        <dbReference type="Proteomes" id="UP000632849"/>
    </source>
</evidence>
<organism evidence="1 2">
    <name type="scientific">Streptomyces filamentosus</name>
    <name type="common">Streptomyces roseosporus</name>
    <dbReference type="NCBI Taxonomy" id="67294"/>
    <lineage>
        <taxon>Bacteria</taxon>
        <taxon>Bacillati</taxon>
        <taxon>Actinomycetota</taxon>
        <taxon>Actinomycetes</taxon>
        <taxon>Kitasatosporales</taxon>
        <taxon>Streptomycetaceae</taxon>
        <taxon>Streptomyces</taxon>
    </lineage>
</organism>
<protein>
    <submittedName>
        <fullName evidence="1">Uncharacterized protein</fullName>
    </submittedName>
</protein>
<evidence type="ECO:0000313" key="1">
    <source>
        <dbReference type="EMBL" id="GHG02536.1"/>
    </source>
</evidence>
<sequence length="66" mass="7005">MAIELPDELIKLEEAAWAEQQAGALTVETAAAVQAAVTEHAQAIGEPRFAVEAALKKKVRHPEADA</sequence>
<proteinExistence type="predicted"/>
<dbReference type="RefSeq" id="WP_190042096.1">
    <property type="nucleotide sequence ID" value="NZ_BNBE01000001.1"/>
</dbReference>
<accession>A0A919BQ71</accession>
<dbReference type="AlphaFoldDB" id="A0A919BQ71"/>
<reference evidence="1" key="2">
    <citation type="submission" date="2020-09" db="EMBL/GenBank/DDBJ databases">
        <authorList>
            <person name="Sun Q."/>
            <person name="Ohkuma M."/>
        </authorList>
    </citation>
    <scope>NUCLEOTIDE SEQUENCE</scope>
    <source>
        <strain evidence="1">JCM 4122</strain>
    </source>
</reference>
<dbReference type="Proteomes" id="UP000632849">
    <property type="component" value="Unassembled WGS sequence"/>
</dbReference>
<dbReference type="EMBL" id="BNBE01000001">
    <property type="protein sequence ID" value="GHG02536.1"/>
    <property type="molecule type" value="Genomic_DNA"/>
</dbReference>